<keyword evidence="6" id="KW-0256">Endoplasmic reticulum</keyword>
<dbReference type="GO" id="GO:0016255">
    <property type="term" value="P:attachment of GPI anchor to protein"/>
    <property type="evidence" value="ECO:0007669"/>
    <property type="project" value="InterPro"/>
</dbReference>
<evidence type="ECO:0000256" key="7">
    <source>
        <dbReference type="ARBA" id="ARBA00022989"/>
    </source>
</evidence>
<evidence type="ECO:0000313" key="10">
    <source>
        <dbReference type="EMBL" id="EFO98393.1"/>
    </source>
</evidence>
<name>E3NVI6_CAERE</name>
<evidence type="ECO:0000256" key="2">
    <source>
        <dbReference type="ARBA" id="ARBA00004687"/>
    </source>
</evidence>
<evidence type="ECO:0000256" key="3">
    <source>
        <dbReference type="ARBA" id="ARBA00005316"/>
    </source>
</evidence>
<dbReference type="STRING" id="31234.E3NVI6"/>
<evidence type="ECO:0000256" key="5">
    <source>
        <dbReference type="ARBA" id="ARBA00022692"/>
    </source>
</evidence>
<dbReference type="AlphaFoldDB" id="E3NVI6"/>
<reference evidence="10" key="1">
    <citation type="submission" date="2007-07" db="EMBL/GenBank/DDBJ databases">
        <title>PCAP assembly of the Caenorhabditis remanei genome.</title>
        <authorList>
            <consortium name="The Caenorhabditis remanei Sequencing Consortium"/>
            <person name="Wilson R.K."/>
        </authorList>
    </citation>
    <scope>NUCLEOTIDE SEQUENCE [LARGE SCALE GENOMIC DNA]</scope>
    <source>
        <strain evidence="10">PB4641</strain>
    </source>
</reference>
<keyword evidence="4" id="KW-0337">GPI-anchor biosynthesis</keyword>
<dbReference type="GO" id="GO:0006506">
    <property type="term" value="P:GPI anchor biosynthetic process"/>
    <property type="evidence" value="ECO:0007669"/>
    <property type="project" value="UniProtKB-UniPathway"/>
</dbReference>
<evidence type="ECO:0000256" key="8">
    <source>
        <dbReference type="ARBA" id="ARBA00023136"/>
    </source>
</evidence>
<keyword evidence="9" id="KW-0325">Glycoprotein</keyword>
<evidence type="ECO:0000256" key="1">
    <source>
        <dbReference type="ARBA" id="ARBA00004477"/>
    </source>
</evidence>
<protein>
    <submittedName>
        <fullName evidence="10">Uncharacterized protein</fullName>
    </submittedName>
</protein>
<keyword evidence="11" id="KW-1185">Reference proteome</keyword>
<dbReference type="Pfam" id="PF10510">
    <property type="entry name" value="PIG-S"/>
    <property type="match status" value="1"/>
</dbReference>
<sequence>MCEDIAFISSFFQKRLVWDSAPLATSYHIQVIHLHENTEISKESLKKQEITTKALRKFAEKVKGVTRVEVSSEHLWDFEPTMQFLAKDVQERWTLTHEAMEELIKKVDSQMQTSLEQETVLRFVILETTEPVVVLDETGEDIHGVAVASWGAVLTRNEATESKAIAAIR</sequence>
<evidence type="ECO:0000256" key="4">
    <source>
        <dbReference type="ARBA" id="ARBA00022502"/>
    </source>
</evidence>
<dbReference type="PANTHER" id="PTHR21072:SF13">
    <property type="entry name" value="GPI TRANSAMIDASE COMPONENT PIG-S"/>
    <property type="match status" value="1"/>
</dbReference>
<dbReference type="InParanoid" id="E3NVI6"/>
<dbReference type="PANTHER" id="PTHR21072">
    <property type="entry name" value="GPI TRANSAMIDASE COMPONENT PIG-S"/>
    <property type="match status" value="1"/>
</dbReference>
<gene>
    <name evidence="10" type="ORF">CRE_13864</name>
</gene>
<dbReference type="eggNOG" id="KOG2459">
    <property type="taxonomic scope" value="Eukaryota"/>
</dbReference>
<dbReference type="InterPro" id="IPR019540">
    <property type="entry name" value="PtdIno-glycan_biosynth_class_S"/>
</dbReference>
<dbReference type="Proteomes" id="UP000008281">
    <property type="component" value="Unassembled WGS sequence"/>
</dbReference>
<accession>E3NVI6</accession>
<organism evidence="11">
    <name type="scientific">Caenorhabditis remanei</name>
    <name type="common">Caenorhabditis vulgaris</name>
    <dbReference type="NCBI Taxonomy" id="31234"/>
    <lineage>
        <taxon>Eukaryota</taxon>
        <taxon>Metazoa</taxon>
        <taxon>Ecdysozoa</taxon>
        <taxon>Nematoda</taxon>
        <taxon>Chromadorea</taxon>
        <taxon>Rhabditida</taxon>
        <taxon>Rhabditina</taxon>
        <taxon>Rhabditomorpha</taxon>
        <taxon>Rhabditoidea</taxon>
        <taxon>Rhabditidae</taxon>
        <taxon>Peloderinae</taxon>
        <taxon>Caenorhabditis</taxon>
    </lineage>
</organism>
<dbReference type="EMBL" id="DS270990">
    <property type="protein sequence ID" value="EFO98393.1"/>
    <property type="molecule type" value="Genomic_DNA"/>
</dbReference>
<comment type="similarity">
    <text evidence="3">Belongs to the PIGS family.</text>
</comment>
<evidence type="ECO:0000256" key="9">
    <source>
        <dbReference type="ARBA" id="ARBA00023180"/>
    </source>
</evidence>
<proteinExistence type="inferred from homology"/>
<comment type="pathway">
    <text evidence="2">Glycolipid biosynthesis; glycosylphosphatidylinositol-anchor biosynthesis.</text>
</comment>
<comment type="subcellular location">
    <subcellularLocation>
        <location evidence="1">Endoplasmic reticulum membrane</location>
        <topology evidence="1">Multi-pass membrane protein</topology>
    </subcellularLocation>
</comment>
<keyword evidence="8" id="KW-0472">Membrane</keyword>
<evidence type="ECO:0000313" key="11">
    <source>
        <dbReference type="Proteomes" id="UP000008281"/>
    </source>
</evidence>
<keyword evidence="5" id="KW-0812">Transmembrane</keyword>
<keyword evidence="7" id="KW-1133">Transmembrane helix</keyword>
<dbReference type="UniPathway" id="UPA00196"/>
<dbReference type="GO" id="GO:0042765">
    <property type="term" value="C:GPI-anchor transamidase complex"/>
    <property type="evidence" value="ECO:0007669"/>
    <property type="project" value="InterPro"/>
</dbReference>
<evidence type="ECO:0000256" key="6">
    <source>
        <dbReference type="ARBA" id="ARBA00022824"/>
    </source>
</evidence>
<dbReference type="HOGENOM" id="CLU_1579961_0_0_1"/>
<dbReference type="OrthoDB" id="28748at2759"/>